<dbReference type="Gene3D" id="2.40.50.140">
    <property type="entry name" value="Nucleic acid-binding proteins"/>
    <property type="match status" value="1"/>
</dbReference>
<dbReference type="Proteomes" id="UP000476820">
    <property type="component" value="Unassembled WGS sequence"/>
</dbReference>
<sequence>MGERQVIELDDKLLESDIDYGKMYDSLDEAEKELKDNIKQNKYYSGLCKKCDPEGNLYVDINGVICILERNEVSIPTYSKQYESTQVHKGLCQSKVGTYIKAKVLRVDNEGEDTETIYITRKDFVKSIQNLYDTKLTEGTIVTGKVTNIDEQKGVFVDIGGDYTGIIPRNYLENLFVTNLYDHVSLGEKVKVIVLELKKNSNGQITHLVLDRKSLLPKFNKLAKHYKKGDVVLAKIKSIQEAGIYCSLDKHLDIICDFDNNRYKSGQEVRVRINSVKYDKQRISGIIVSKI</sequence>
<proteinExistence type="predicted"/>
<dbReference type="PROSITE" id="PS50126">
    <property type="entry name" value="S1"/>
    <property type="match status" value="1"/>
</dbReference>
<feature type="domain" description="S1 motif" evidence="1">
    <location>
        <begin position="139"/>
        <end position="213"/>
    </location>
</feature>
<dbReference type="Pfam" id="PF00575">
    <property type="entry name" value="S1"/>
    <property type="match status" value="1"/>
</dbReference>
<dbReference type="EMBL" id="SWOV01000030">
    <property type="protein sequence ID" value="NFF88428.1"/>
    <property type="molecule type" value="Genomic_DNA"/>
</dbReference>
<evidence type="ECO:0000313" key="2">
    <source>
        <dbReference type="EMBL" id="NFF88428.1"/>
    </source>
</evidence>
<dbReference type="SUPFAM" id="SSF50249">
    <property type="entry name" value="Nucleic acid-binding proteins"/>
    <property type="match status" value="2"/>
</dbReference>
<dbReference type="InterPro" id="IPR012340">
    <property type="entry name" value="NA-bd_OB-fold"/>
</dbReference>
<dbReference type="GO" id="GO:0003729">
    <property type="term" value="F:mRNA binding"/>
    <property type="evidence" value="ECO:0007669"/>
    <property type="project" value="TreeGrafter"/>
</dbReference>
<evidence type="ECO:0000313" key="3">
    <source>
        <dbReference type="Proteomes" id="UP000476820"/>
    </source>
</evidence>
<gene>
    <name evidence="2" type="ORF">FC774_11180</name>
</gene>
<evidence type="ECO:0000259" key="1">
    <source>
        <dbReference type="PROSITE" id="PS50126"/>
    </source>
</evidence>
<accession>A0A0M1LCF3</accession>
<dbReference type="AlphaFoldDB" id="A0A0M1LCF3"/>
<dbReference type="GO" id="GO:0003735">
    <property type="term" value="F:structural constituent of ribosome"/>
    <property type="evidence" value="ECO:0007669"/>
    <property type="project" value="TreeGrafter"/>
</dbReference>
<dbReference type="InterPro" id="IPR050437">
    <property type="entry name" value="Ribos_protein_bS1-like"/>
</dbReference>
<organism evidence="2 3">
    <name type="scientific">Clostridium botulinum</name>
    <dbReference type="NCBI Taxonomy" id="1491"/>
    <lineage>
        <taxon>Bacteria</taxon>
        <taxon>Bacillati</taxon>
        <taxon>Bacillota</taxon>
        <taxon>Clostridia</taxon>
        <taxon>Eubacteriales</taxon>
        <taxon>Clostridiaceae</taxon>
        <taxon>Clostridium</taxon>
    </lineage>
</organism>
<dbReference type="PANTHER" id="PTHR10724">
    <property type="entry name" value="30S RIBOSOMAL PROTEIN S1"/>
    <property type="match status" value="1"/>
</dbReference>
<dbReference type="InterPro" id="IPR003029">
    <property type="entry name" value="S1_domain"/>
</dbReference>
<protein>
    <submittedName>
        <fullName evidence="2">S1 RNA-binding domain-containing protein</fullName>
    </submittedName>
</protein>
<dbReference type="GO" id="GO:0006412">
    <property type="term" value="P:translation"/>
    <property type="evidence" value="ECO:0007669"/>
    <property type="project" value="TreeGrafter"/>
</dbReference>
<name>A0A0M1LCF3_CLOBO</name>
<dbReference type="SMART" id="SM00316">
    <property type="entry name" value="S1"/>
    <property type="match status" value="3"/>
</dbReference>
<comment type="caution">
    <text evidence="2">The sequence shown here is derived from an EMBL/GenBank/DDBJ whole genome shotgun (WGS) entry which is preliminary data.</text>
</comment>
<reference evidence="2 3" key="1">
    <citation type="submission" date="2019-04" db="EMBL/GenBank/DDBJ databases">
        <title>Genome sequencing of Clostridium botulinum Groups I-IV and Clostridium butyricum.</title>
        <authorList>
            <person name="Brunt J."/>
            <person name="Van Vliet A.H.M."/>
            <person name="Stringer S.C."/>
            <person name="Carter A.T."/>
            <person name="Peck M.W."/>
        </authorList>
    </citation>
    <scope>NUCLEOTIDE SEQUENCE [LARGE SCALE GENOMIC DNA]</scope>
    <source>
        <strain evidence="2 3">1605</strain>
    </source>
</reference>
<dbReference type="RefSeq" id="WP_017826582.1">
    <property type="nucleotide sequence ID" value="NZ_KT897275.1"/>
</dbReference>